<evidence type="ECO:0000313" key="2">
    <source>
        <dbReference type="Proteomes" id="UP001152799"/>
    </source>
</evidence>
<reference evidence="1" key="1">
    <citation type="submission" date="2022-01" db="EMBL/GenBank/DDBJ databases">
        <authorList>
            <person name="King R."/>
        </authorList>
    </citation>
    <scope>NUCLEOTIDE SEQUENCE</scope>
</reference>
<protein>
    <submittedName>
        <fullName evidence="1">Uncharacterized protein</fullName>
    </submittedName>
</protein>
<accession>A0A9N9QFL5</accession>
<dbReference type="OrthoDB" id="6133115at2759"/>
<sequence>MNLSTNCSNIDEKDEVSKVRRCMPQILAVSIKNILLLVYGLTMGVPAMLIPNLGGGVAGETIVLNENGISWVGLKTCWHQEFMVFSSHGLAVTRLTISKESSDIIATSGTPDLFNCHINDKDDAITNS</sequence>
<proteinExistence type="predicted"/>
<dbReference type="Proteomes" id="UP001152799">
    <property type="component" value="Chromosome 4"/>
</dbReference>
<gene>
    <name evidence="1" type="ORF">CEUTPL_LOCUS8875</name>
</gene>
<dbReference type="AlphaFoldDB" id="A0A9N9QFL5"/>
<organism evidence="1 2">
    <name type="scientific">Ceutorhynchus assimilis</name>
    <name type="common">cabbage seed weevil</name>
    <dbReference type="NCBI Taxonomy" id="467358"/>
    <lineage>
        <taxon>Eukaryota</taxon>
        <taxon>Metazoa</taxon>
        <taxon>Ecdysozoa</taxon>
        <taxon>Arthropoda</taxon>
        <taxon>Hexapoda</taxon>
        <taxon>Insecta</taxon>
        <taxon>Pterygota</taxon>
        <taxon>Neoptera</taxon>
        <taxon>Endopterygota</taxon>
        <taxon>Coleoptera</taxon>
        <taxon>Polyphaga</taxon>
        <taxon>Cucujiformia</taxon>
        <taxon>Curculionidae</taxon>
        <taxon>Ceutorhynchinae</taxon>
        <taxon>Ceutorhynchus</taxon>
    </lineage>
</organism>
<name>A0A9N9QFL5_9CUCU</name>
<keyword evidence="2" id="KW-1185">Reference proteome</keyword>
<evidence type="ECO:0000313" key="1">
    <source>
        <dbReference type="EMBL" id="CAG9768330.1"/>
    </source>
</evidence>
<dbReference type="EMBL" id="OU892280">
    <property type="protein sequence ID" value="CAG9768330.1"/>
    <property type="molecule type" value="Genomic_DNA"/>
</dbReference>